<gene>
    <name evidence="1" type="ORF">SAMN05444336_103264</name>
</gene>
<proteinExistence type="predicted"/>
<evidence type="ECO:0000313" key="2">
    <source>
        <dbReference type="Proteomes" id="UP000199118"/>
    </source>
</evidence>
<organism evidence="1 2">
    <name type="scientific">Albimonas donghaensis</name>
    <dbReference type="NCBI Taxonomy" id="356660"/>
    <lineage>
        <taxon>Bacteria</taxon>
        <taxon>Pseudomonadati</taxon>
        <taxon>Pseudomonadota</taxon>
        <taxon>Alphaproteobacteria</taxon>
        <taxon>Rhodobacterales</taxon>
        <taxon>Paracoccaceae</taxon>
        <taxon>Albimonas</taxon>
    </lineage>
</organism>
<evidence type="ECO:0000313" key="1">
    <source>
        <dbReference type="EMBL" id="SDX08838.1"/>
    </source>
</evidence>
<sequence>MSLGLAVAAPIAAETAAALIAKADAALAQADRGLAASAGGDAERRLAALDRAKTAAEQALAAMRAGLREAASREAQLSEGAEAARDGSQLALALLAARARAPLAAQAAQPAGPLAAARGAWLTAALGPGRAAQAGDLAAAADDARRAEGQARRAWARMRAAREDLDDARRPIAAAARRNPDVALTFAPPRLREARAALEAFAEAAARAAAAGPDPAPSAPPPRGFVPGALPLPAPGRILARYGEFDAFGQRNEGLEIGAPEWARPRSPFLASVRYAGPIGGRRLGVALEPAPGRLLILAGLAAITVEAGEVVRAGQPVGQLAVIDAVGEEFLVEAPAEGGALSRAMLYVEVREDGAPVPPANWFALPQGRAGTP</sequence>
<reference evidence="1 2" key="1">
    <citation type="submission" date="2016-10" db="EMBL/GenBank/DDBJ databases">
        <authorList>
            <person name="de Groot N.N."/>
        </authorList>
    </citation>
    <scope>NUCLEOTIDE SEQUENCE [LARGE SCALE GENOMIC DNA]</scope>
    <source>
        <strain evidence="1 2">DSM 17890</strain>
    </source>
</reference>
<dbReference type="SUPFAM" id="SSF51261">
    <property type="entry name" value="Duplicated hybrid motif"/>
    <property type="match status" value="1"/>
</dbReference>
<dbReference type="AlphaFoldDB" id="A0A1H2YVR0"/>
<dbReference type="Gene3D" id="2.70.70.10">
    <property type="entry name" value="Glucose Permease (Domain IIA)"/>
    <property type="match status" value="1"/>
</dbReference>
<dbReference type="EMBL" id="FNMZ01000003">
    <property type="protein sequence ID" value="SDX08838.1"/>
    <property type="molecule type" value="Genomic_DNA"/>
</dbReference>
<name>A0A1H2YVR0_9RHOB</name>
<accession>A0A1H2YVR0</accession>
<dbReference type="Proteomes" id="UP000199118">
    <property type="component" value="Unassembled WGS sequence"/>
</dbReference>
<dbReference type="InterPro" id="IPR011055">
    <property type="entry name" value="Dup_hybrid_motif"/>
</dbReference>
<dbReference type="GO" id="GO:0016787">
    <property type="term" value="F:hydrolase activity"/>
    <property type="evidence" value="ECO:0007669"/>
    <property type="project" value="UniProtKB-KW"/>
</dbReference>
<keyword evidence="1" id="KW-0378">Hydrolase</keyword>
<keyword evidence="2" id="KW-1185">Reference proteome</keyword>
<dbReference type="STRING" id="356660.SAMN05444336_103264"/>
<protein>
    <submittedName>
        <fullName evidence="1">Septal ring factor EnvC, activator of murein hydrolases AmiA and AmiB</fullName>
    </submittedName>
</protein>